<dbReference type="GO" id="GO:0008804">
    <property type="term" value="F:carbamate kinase activity"/>
    <property type="evidence" value="ECO:0007669"/>
    <property type="project" value="UniProtKB-EC"/>
</dbReference>
<reference evidence="9" key="1">
    <citation type="submission" date="2024-06" db="EMBL/GenBank/DDBJ databases">
        <title>Lacrimispora cavernae sp. nov., a novel anaerobe isolated from bat guano pile inside a cave.</title>
        <authorList>
            <person name="Miller S.L."/>
            <person name="Lu N."/>
            <person name="King J."/>
            <person name="Sankaranarayanan K."/>
            <person name="Lawson P.A."/>
        </authorList>
    </citation>
    <scope>NUCLEOTIDE SEQUENCE</scope>
    <source>
        <strain evidence="9">BS-2</strain>
    </source>
</reference>
<gene>
    <name evidence="9" type="primary">arcC</name>
    <name evidence="9" type="ORF">ABFV83_04210</name>
</gene>
<evidence type="ECO:0000256" key="7">
    <source>
        <dbReference type="PIRNR" id="PIRNR000723"/>
    </source>
</evidence>
<dbReference type="PRINTS" id="PR01469">
    <property type="entry name" value="CARBMTKINASE"/>
</dbReference>
<comment type="similarity">
    <text evidence="2 7">Belongs to the carbamate kinase family.</text>
</comment>
<dbReference type="Gene3D" id="3.40.1160.10">
    <property type="entry name" value="Acetylglutamate kinase-like"/>
    <property type="match status" value="1"/>
</dbReference>
<dbReference type="InterPro" id="IPR003964">
    <property type="entry name" value="Carb_kinase"/>
</dbReference>
<name>A0AAU7PTE7_9FIRM</name>
<evidence type="ECO:0000256" key="6">
    <source>
        <dbReference type="ARBA" id="ARBA00048467"/>
    </source>
</evidence>
<dbReference type="SUPFAM" id="SSF53633">
    <property type="entry name" value="Carbamate kinase-like"/>
    <property type="match status" value="1"/>
</dbReference>
<organism evidence="9">
    <name type="scientific">Lacrimispora sp. BS-2</name>
    <dbReference type="NCBI Taxonomy" id="3151850"/>
    <lineage>
        <taxon>Bacteria</taxon>
        <taxon>Bacillati</taxon>
        <taxon>Bacillota</taxon>
        <taxon>Clostridia</taxon>
        <taxon>Lachnospirales</taxon>
        <taxon>Lachnospiraceae</taxon>
        <taxon>Lacrimispora</taxon>
    </lineage>
</organism>
<evidence type="ECO:0000256" key="2">
    <source>
        <dbReference type="ARBA" id="ARBA00011066"/>
    </source>
</evidence>
<dbReference type="AlphaFoldDB" id="A0AAU7PTE7"/>
<evidence type="ECO:0000256" key="1">
    <source>
        <dbReference type="ARBA" id="ARBA00005118"/>
    </source>
</evidence>
<evidence type="ECO:0000256" key="4">
    <source>
        <dbReference type="ARBA" id="ARBA00022679"/>
    </source>
</evidence>
<dbReference type="RefSeq" id="WP_349947696.1">
    <property type="nucleotide sequence ID" value="NZ_CP157940.1"/>
</dbReference>
<dbReference type="Pfam" id="PF00696">
    <property type="entry name" value="AA_kinase"/>
    <property type="match status" value="1"/>
</dbReference>
<dbReference type="InterPro" id="IPR001048">
    <property type="entry name" value="Asp/Glu/Uridylate_kinase"/>
</dbReference>
<dbReference type="PANTHER" id="PTHR30409:SF1">
    <property type="entry name" value="CARBAMATE KINASE-RELATED"/>
    <property type="match status" value="1"/>
</dbReference>
<dbReference type="NCBIfam" id="NF009007">
    <property type="entry name" value="PRK12352.1"/>
    <property type="match status" value="1"/>
</dbReference>
<proteinExistence type="inferred from homology"/>
<dbReference type="InterPro" id="IPR036393">
    <property type="entry name" value="AceGlu_kinase-like_sf"/>
</dbReference>
<dbReference type="GO" id="GO:0005829">
    <property type="term" value="C:cytosol"/>
    <property type="evidence" value="ECO:0007669"/>
    <property type="project" value="TreeGrafter"/>
</dbReference>
<comment type="pathway">
    <text evidence="1">Metabolic intermediate metabolism; carbamoyl phosphate degradation; CO(2) and NH(3) from carbamoyl phosphate: step 1/1.</text>
</comment>
<dbReference type="PIRSF" id="PIRSF000723">
    <property type="entry name" value="Carbamate_kin"/>
    <property type="match status" value="1"/>
</dbReference>
<dbReference type="GO" id="GO:0019546">
    <property type="term" value="P:L-arginine deiminase pathway"/>
    <property type="evidence" value="ECO:0007669"/>
    <property type="project" value="TreeGrafter"/>
</dbReference>
<dbReference type="PANTHER" id="PTHR30409">
    <property type="entry name" value="CARBAMATE KINASE"/>
    <property type="match status" value="1"/>
</dbReference>
<keyword evidence="4 7" id="KW-0808">Transferase</keyword>
<evidence type="ECO:0000259" key="8">
    <source>
        <dbReference type="Pfam" id="PF00696"/>
    </source>
</evidence>
<sequence length="312" mass="33735">MAKKRIVLALGHHALGTNLPEQKKAVAETARVIADFIEAGWQVAVTHSNAPQVGMIHTAMNEFGKLHDGYTSAPMSVCSAMSQGYIGYDLQNGIRAELVKRGICKSAATILTQMLVNPYDEAFYTPMKPVGRFMSAEDAKEEEEKGNYVEEVPGKGFRRVVASPKPVSIVEIDIIKAVLDADQIVIACGGGGIPVMEQGYRLKGASAVIEKDRAAGLLAKEIDADVLMILTNVDNVTLNFGMPDERSISQMSLEEAEGYIQEGQFESGSMLPKIEASLDFLRHGKDRKAIITSLEKAKASLEGKAGTVMQSF</sequence>
<evidence type="ECO:0000256" key="5">
    <source>
        <dbReference type="ARBA" id="ARBA00022777"/>
    </source>
</evidence>
<accession>A0AAU7PTE7</accession>
<evidence type="ECO:0000313" key="9">
    <source>
        <dbReference type="EMBL" id="XBS55011.1"/>
    </source>
</evidence>
<protein>
    <recommendedName>
        <fullName evidence="3 7">Carbamate kinase</fullName>
    </recommendedName>
</protein>
<dbReference type="EMBL" id="CP157940">
    <property type="protein sequence ID" value="XBS55011.1"/>
    <property type="molecule type" value="Genomic_DNA"/>
</dbReference>
<evidence type="ECO:0000256" key="3">
    <source>
        <dbReference type="ARBA" id="ARBA00013070"/>
    </source>
</evidence>
<comment type="catalytic activity">
    <reaction evidence="6">
        <text>hydrogencarbonate + NH4(+) + ATP = carbamoyl phosphate + ADP + H2O + H(+)</text>
        <dbReference type="Rhea" id="RHEA:10152"/>
        <dbReference type="ChEBI" id="CHEBI:15377"/>
        <dbReference type="ChEBI" id="CHEBI:15378"/>
        <dbReference type="ChEBI" id="CHEBI:17544"/>
        <dbReference type="ChEBI" id="CHEBI:28938"/>
        <dbReference type="ChEBI" id="CHEBI:30616"/>
        <dbReference type="ChEBI" id="CHEBI:58228"/>
        <dbReference type="ChEBI" id="CHEBI:456216"/>
        <dbReference type="EC" id="2.7.2.2"/>
    </reaction>
</comment>
<keyword evidence="5 7" id="KW-0418">Kinase</keyword>
<dbReference type="CDD" id="cd04235">
    <property type="entry name" value="AAK_CK"/>
    <property type="match status" value="1"/>
</dbReference>
<feature type="domain" description="Aspartate/glutamate/uridylate kinase" evidence="8">
    <location>
        <begin position="4"/>
        <end position="292"/>
    </location>
</feature>